<dbReference type="AlphaFoldDB" id="A0A9X1QR69"/>
<accession>A0A9X1QR69</accession>
<evidence type="ECO:0000313" key="2">
    <source>
        <dbReference type="Proteomes" id="UP001139336"/>
    </source>
</evidence>
<keyword evidence="2" id="KW-1185">Reference proteome</keyword>
<name>A0A9X1QR69_9CORY</name>
<dbReference type="RefSeq" id="WP_236118750.1">
    <property type="nucleotide sequence ID" value="NZ_JAKGSI010000003.1"/>
</dbReference>
<evidence type="ECO:0000313" key="1">
    <source>
        <dbReference type="EMBL" id="MCF4006917.1"/>
    </source>
</evidence>
<comment type="caution">
    <text evidence="1">The sequence shown here is derived from an EMBL/GenBank/DDBJ whole genome shotgun (WGS) entry which is preliminary data.</text>
</comment>
<dbReference type="EMBL" id="JAKGSI010000003">
    <property type="protein sequence ID" value="MCF4006917.1"/>
    <property type="molecule type" value="Genomic_DNA"/>
</dbReference>
<organism evidence="1 2">
    <name type="scientific">Corynebacterium uropygiale</name>
    <dbReference type="NCBI Taxonomy" id="1775911"/>
    <lineage>
        <taxon>Bacteria</taxon>
        <taxon>Bacillati</taxon>
        <taxon>Actinomycetota</taxon>
        <taxon>Actinomycetes</taxon>
        <taxon>Mycobacteriales</taxon>
        <taxon>Corynebacteriaceae</taxon>
        <taxon>Corynebacterium</taxon>
    </lineage>
</organism>
<sequence>MKNIHASAISPIHPARLAEQIRAHATDELHRLHAIMRHPRSLARPLPSWRPPRIRLPLRPYPELTATLTRYRVGPRTRALVSGGDDLRIPAYLISLRFSRADGGTVRPQLSEAWVRGMVGEHRADTVHVLDEDHAPTYCWLVDSEFRPLRSPASLFEGVAEAA</sequence>
<proteinExistence type="predicted"/>
<dbReference type="Proteomes" id="UP001139336">
    <property type="component" value="Unassembled WGS sequence"/>
</dbReference>
<protein>
    <submittedName>
        <fullName evidence="1">Uncharacterized protein</fullName>
    </submittedName>
</protein>
<reference evidence="1" key="1">
    <citation type="submission" date="2022-01" db="EMBL/GenBank/DDBJ databases">
        <title>Corynebacterium sp. nov isolated from isolated from the feces of the greater white-fronted geese (Anser albifrons) at Poyang Lake, PR China.</title>
        <authorList>
            <person name="Liu Q."/>
        </authorList>
    </citation>
    <scope>NUCLEOTIDE SEQUENCE</scope>
    <source>
        <strain evidence="1">JCM 32435</strain>
    </source>
</reference>
<gene>
    <name evidence="1" type="ORF">L1O03_06960</name>
</gene>